<feature type="domain" description="N-acetyltransferase" evidence="1">
    <location>
        <begin position="14"/>
        <end position="159"/>
    </location>
</feature>
<dbReference type="Gene3D" id="3.40.630.30">
    <property type="match status" value="1"/>
</dbReference>
<dbReference type="Proteomes" id="UP000487649">
    <property type="component" value="Unassembled WGS sequence"/>
</dbReference>
<dbReference type="AlphaFoldDB" id="A0A9X4XCS0"/>
<proteinExistence type="predicted"/>
<accession>A0A9X4XCS0</accession>
<dbReference type="Pfam" id="PF13302">
    <property type="entry name" value="Acetyltransf_3"/>
    <property type="match status" value="1"/>
</dbReference>
<reference evidence="2 3" key="1">
    <citation type="journal article" date="2019" name="Nat. Med.">
        <title>A library of human gut bacterial isolates paired with longitudinal multiomics data enables mechanistic microbiome research.</title>
        <authorList>
            <person name="Poyet M."/>
            <person name="Groussin M."/>
            <person name="Gibbons S.M."/>
            <person name="Avila-Pacheco J."/>
            <person name="Jiang X."/>
            <person name="Kearney S.M."/>
            <person name="Perrotta A.R."/>
            <person name="Berdy B."/>
            <person name="Zhao S."/>
            <person name="Lieberman T.D."/>
            <person name="Swanson P.K."/>
            <person name="Smith M."/>
            <person name="Roesemann S."/>
            <person name="Alexander J.E."/>
            <person name="Rich S.A."/>
            <person name="Livny J."/>
            <person name="Vlamakis H."/>
            <person name="Clish C."/>
            <person name="Bullock K."/>
            <person name="Deik A."/>
            <person name="Scott J."/>
            <person name="Pierce K.A."/>
            <person name="Xavier R.J."/>
            <person name="Alm E.J."/>
        </authorList>
    </citation>
    <scope>NUCLEOTIDE SEQUENCE [LARGE SCALE GENOMIC DNA]</scope>
    <source>
        <strain evidence="2 3">BIOML-A198</strain>
    </source>
</reference>
<dbReference type="SUPFAM" id="SSF55729">
    <property type="entry name" value="Acyl-CoA N-acyltransferases (Nat)"/>
    <property type="match status" value="1"/>
</dbReference>
<comment type="caution">
    <text evidence="2">The sequence shown here is derived from an EMBL/GenBank/DDBJ whole genome shotgun (WGS) entry which is preliminary data.</text>
</comment>
<dbReference type="RefSeq" id="WP_006785474.1">
    <property type="nucleotide sequence ID" value="NZ_JAMQUV010000018.1"/>
</dbReference>
<evidence type="ECO:0000313" key="2">
    <source>
        <dbReference type="EMBL" id="MTK20876.1"/>
    </source>
</evidence>
<dbReference type="EMBL" id="WMQE01000009">
    <property type="protein sequence ID" value="MTK20876.1"/>
    <property type="molecule type" value="Genomic_DNA"/>
</dbReference>
<evidence type="ECO:0000259" key="1">
    <source>
        <dbReference type="Pfam" id="PF13302"/>
    </source>
</evidence>
<sequence>MVKHVGTCELETKRLILRKFKRDDAVMVFNNWASDEEVTRYVAWPIHHHIGETTKVLIGWEMDYQHLTTYQWAIVLKETQDVIGSISLFNIVNLHQKEGAVCEFGYCLSRKYWNQGITTEASCAILAFAFEVVGFTRVKARHDVLNVASGRVMQKLGMTYDRLLKNACQNSRRQWIDCKVYQIQKEEFFKSFQSNIKGGM</sequence>
<name>A0A9X4XCS0_9FIRM</name>
<dbReference type="InterPro" id="IPR016181">
    <property type="entry name" value="Acyl_CoA_acyltransferase"/>
</dbReference>
<dbReference type="PANTHER" id="PTHR43792">
    <property type="entry name" value="GNAT FAMILY, PUTATIVE (AFU_ORTHOLOGUE AFUA_3G00765)-RELATED-RELATED"/>
    <property type="match status" value="1"/>
</dbReference>
<gene>
    <name evidence="2" type="ORF">GMA92_05520</name>
</gene>
<organism evidence="2 3">
    <name type="scientific">Turicibacter sanguinis</name>
    <dbReference type="NCBI Taxonomy" id="154288"/>
    <lineage>
        <taxon>Bacteria</taxon>
        <taxon>Bacillati</taxon>
        <taxon>Bacillota</taxon>
        <taxon>Erysipelotrichia</taxon>
        <taxon>Erysipelotrichales</taxon>
        <taxon>Turicibacteraceae</taxon>
        <taxon>Turicibacter</taxon>
    </lineage>
</organism>
<dbReference type="InterPro" id="IPR000182">
    <property type="entry name" value="GNAT_dom"/>
</dbReference>
<dbReference type="GO" id="GO:0016747">
    <property type="term" value="F:acyltransferase activity, transferring groups other than amino-acyl groups"/>
    <property type="evidence" value="ECO:0007669"/>
    <property type="project" value="InterPro"/>
</dbReference>
<protein>
    <submittedName>
        <fullName evidence="2">GNAT family N-acetyltransferase</fullName>
    </submittedName>
</protein>
<dbReference type="PANTHER" id="PTHR43792:SF1">
    <property type="entry name" value="N-ACETYLTRANSFERASE DOMAIN-CONTAINING PROTEIN"/>
    <property type="match status" value="1"/>
</dbReference>
<evidence type="ECO:0000313" key="3">
    <source>
        <dbReference type="Proteomes" id="UP000487649"/>
    </source>
</evidence>
<dbReference type="InterPro" id="IPR051531">
    <property type="entry name" value="N-acetyltransferase"/>
</dbReference>